<gene>
    <name evidence="1" type="ORF">XELAEV_18018839mg</name>
</gene>
<organism evidence="1 2">
    <name type="scientific">Xenopus laevis</name>
    <name type="common">African clawed frog</name>
    <dbReference type="NCBI Taxonomy" id="8355"/>
    <lineage>
        <taxon>Eukaryota</taxon>
        <taxon>Metazoa</taxon>
        <taxon>Chordata</taxon>
        <taxon>Craniata</taxon>
        <taxon>Vertebrata</taxon>
        <taxon>Euteleostomi</taxon>
        <taxon>Amphibia</taxon>
        <taxon>Batrachia</taxon>
        <taxon>Anura</taxon>
        <taxon>Pipoidea</taxon>
        <taxon>Pipidae</taxon>
        <taxon>Xenopodinae</taxon>
        <taxon>Xenopus</taxon>
        <taxon>Xenopus</taxon>
    </lineage>
</organism>
<sequence>MTISFGRVAETEIMSWTARLHRKKYMGVCSWGVRHTRTVMFMFPSTASK</sequence>
<evidence type="ECO:0000313" key="2">
    <source>
        <dbReference type="Proteomes" id="UP000694892"/>
    </source>
</evidence>
<evidence type="ECO:0000313" key="1">
    <source>
        <dbReference type="EMBL" id="OCT90226.1"/>
    </source>
</evidence>
<accession>A0A974HUC3</accession>
<dbReference type="Proteomes" id="UP000694892">
    <property type="component" value="Chromosome 3L"/>
</dbReference>
<name>A0A974HUC3_XENLA</name>
<reference evidence="2" key="1">
    <citation type="journal article" date="2016" name="Nature">
        <title>Genome evolution in the allotetraploid frog Xenopus laevis.</title>
        <authorList>
            <person name="Session A.M."/>
            <person name="Uno Y."/>
            <person name="Kwon T."/>
            <person name="Chapman J.A."/>
            <person name="Toyoda A."/>
            <person name="Takahashi S."/>
            <person name="Fukui A."/>
            <person name="Hikosaka A."/>
            <person name="Suzuki A."/>
            <person name="Kondo M."/>
            <person name="van Heeringen S.J."/>
            <person name="Quigley I."/>
            <person name="Heinz S."/>
            <person name="Ogino H."/>
            <person name="Ochi H."/>
            <person name="Hellsten U."/>
            <person name="Lyons J.B."/>
            <person name="Simakov O."/>
            <person name="Putnam N."/>
            <person name="Stites J."/>
            <person name="Kuroki Y."/>
            <person name="Tanaka T."/>
            <person name="Michiue T."/>
            <person name="Watanabe M."/>
            <person name="Bogdanovic O."/>
            <person name="Lister R."/>
            <person name="Georgiou G."/>
            <person name="Paranjpe S.S."/>
            <person name="van Kruijsbergen I."/>
            <person name="Shu S."/>
            <person name="Carlson J."/>
            <person name="Kinoshita T."/>
            <person name="Ohta Y."/>
            <person name="Mawaribuchi S."/>
            <person name="Jenkins J."/>
            <person name="Grimwood J."/>
            <person name="Schmutz J."/>
            <person name="Mitros T."/>
            <person name="Mozaffari S.V."/>
            <person name="Suzuki Y."/>
            <person name="Haramoto Y."/>
            <person name="Yamamoto T.S."/>
            <person name="Takagi C."/>
            <person name="Heald R."/>
            <person name="Miller K."/>
            <person name="Haudenschild C."/>
            <person name="Kitzman J."/>
            <person name="Nakayama T."/>
            <person name="Izutsu Y."/>
            <person name="Robert J."/>
            <person name="Fortriede J."/>
            <person name="Burns K."/>
            <person name="Lotay V."/>
            <person name="Karimi K."/>
            <person name="Yasuoka Y."/>
            <person name="Dichmann D.S."/>
            <person name="Flajnik M.F."/>
            <person name="Houston D.W."/>
            <person name="Shendure J."/>
            <person name="DuPasquier L."/>
            <person name="Vize P.D."/>
            <person name="Zorn A.M."/>
            <person name="Ito M."/>
            <person name="Marcotte E.M."/>
            <person name="Wallingford J.B."/>
            <person name="Ito Y."/>
            <person name="Asashima M."/>
            <person name="Ueno N."/>
            <person name="Matsuda Y."/>
            <person name="Veenstra G.J."/>
            <person name="Fujiyama A."/>
            <person name="Harland R.M."/>
            <person name="Taira M."/>
            <person name="Rokhsar D.S."/>
        </authorList>
    </citation>
    <scope>NUCLEOTIDE SEQUENCE [LARGE SCALE GENOMIC DNA]</scope>
    <source>
        <strain evidence="2">J</strain>
    </source>
</reference>
<proteinExistence type="predicted"/>
<dbReference type="AlphaFoldDB" id="A0A974HUC3"/>
<dbReference type="EMBL" id="CM004470">
    <property type="protein sequence ID" value="OCT90226.1"/>
    <property type="molecule type" value="Genomic_DNA"/>
</dbReference>
<protein>
    <submittedName>
        <fullName evidence="1">Uncharacterized protein</fullName>
    </submittedName>
</protein>